<organism evidence="5 6">
    <name type="scientific">Nocardia xishanensis</name>
    <dbReference type="NCBI Taxonomy" id="238964"/>
    <lineage>
        <taxon>Bacteria</taxon>
        <taxon>Bacillati</taxon>
        <taxon>Actinomycetota</taxon>
        <taxon>Actinomycetes</taxon>
        <taxon>Mycobacteriales</taxon>
        <taxon>Nocardiaceae</taxon>
        <taxon>Nocardia</taxon>
    </lineage>
</organism>
<dbReference type="Proteomes" id="UP001611415">
    <property type="component" value="Unassembled WGS sequence"/>
</dbReference>
<dbReference type="RefSeq" id="WP_397096162.1">
    <property type="nucleotide sequence ID" value="NZ_JBIRYO010000043.1"/>
</dbReference>
<dbReference type="Pfam" id="PF00171">
    <property type="entry name" value="Aldedh"/>
    <property type="match status" value="1"/>
</dbReference>
<feature type="domain" description="Aldehyde dehydrogenase" evidence="4">
    <location>
        <begin position="22"/>
        <end position="480"/>
    </location>
</feature>
<comment type="similarity">
    <text evidence="3">Belongs to the aldehyde dehydrogenase family.</text>
</comment>
<keyword evidence="6" id="KW-1185">Reference proteome</keyword>
<dbReference type="InterPro" id="IPR015590">
    <property type="entry name" value="Aldehyde_DH_dom"/>
</dbReference>
<dbReference type="EMBL" id="JBIRYO010000043">
    <property type="protein sequence ID" value="MFI2478563.1"/>
    <property type="molecule type" value="Genomic_DNA"/>
</dbReference>
<dbReference type="InterPro" id="IPR029510">
    <property type="entry name" value="Ald_DH_CS_GLU"/>
</dbReference>
<dbReference type="EC" id="1.2.1.-" evidence="5"/>
<dbReference type="Gene3D" id="3.40.309.10">
    <property type="entry name" value="Aldehyde Dehydrogenase, Chain A, domain 2"/>
    <property type="match status" value="1"/>
</dbReference>
<reference evidence="5 6" key="1">
    <citation type="submission" date="2024-10" db="EMBL/GenBank/DDBJ databases">
        <title>The Natural Products Discovery Center: Release of the First 8490 Sequenced Strains for Exploring Actinobacteria Biosynthetic Diversity.</title>
        <authorList>
            <person name="Kalkreuter E."/>
            <person name="Kautsar S.A."/>
            <person name="Yang D."/>
            <person name="Bader C.D."/>
            <person name="Teijaro C.N."/>
            <person name="Fluegel L."/>
            <person name="Davis C.M."/>
            <person name="Simpson J.R."/>
            <person name="Lauterbach L."/>
            <person name="Steele A.D."/>
            <person name="Gui C."/>
            <person name="Meng S."/>
            <person name="Li G."/>
            <person name="Viehrig K."/>
            <person name="Ye F."/>
            <person name="Su P."/>
            <person name="Kiefer A.F."/>
            <person name="Nichols A."/>
            <person name="Cepeda A.J."/>
            <person name="Yan W."/>
            <person name="Fan B."/>
            <person name="Jiang Y."/>
            <person name="Adhikari A."/>
            <person name="Zheng C.-J."/>
            <person name="Schuster L."/>
            <person name="Cowan T.M."/>
            <person name="Smanski M.J."/>
            <person name="Chevrette M.G."/>
            <person name="De Carvalho L.P.S."/>
            <person name="Shen B."/>
        </authorList>
    </citation>
    <scope>NUCLEOTIDE SEQUENCE [LARGE SCALE GENOMIC DNA]</scope>
    <source>
        <strain evidence="5 6">NPDC019275</strain>
    </source>
</reference>
<name>A0ABW7XBP5_9NOCA</name>
<gene>
    <name evidence="5" type="ORF">ACH49W_34860</name>
</gene>
<dbReference type="PROSITE" id="PS00687">
    <property type="entry name" value="ALDEHYDE_DEHYDR_GLU"/>
    <property type="match status" value="1"/>
</dbReference>
<sequence>MTSKPNTVVGTLESRLFINGRWRNAENDKTFQVYNPATGEVLTSVSDASAADGRAALDAAASAQRQWARTAPRVRSEILRSAFDAVTARAEEFATLITLEMGKPLAEARAEVTYGAEYLRWFAEEAVRIGGRYTTAPDGRTRLLVHKRPVGPSLLITPWNFPLAMATRKIAPAIAAGCTMILKPAALTPLTSLLLTNVLADAGVPAGVLNVVPTSTAGAVVSGLMTDSRLRKLSFTGSTEVGRRLLADSATQVLRTSMELGGNAPFLVFEDADIDAAVEGALQAKLRNMGEACTAANRFLVQESVADEFTDKLTQRMAAMVVGPGMSAGTHIGPLIDEESRAKVHELVENAVRGGAVVRTGGSPVDGPGYFYRPTVLADVEPDARLLREEIFGPVAPVVRFATEDQAVAAANNTEYGLVAYVYTKDTGRTLRLLEEIESGMLGINVGVVSNPAAPFGGVKQSGLGREGGTEGIDEYLETRYAGLSDPYA</sequence>
<dbReference type="CDD" id="cd07103">
    <property type="entry name" value="ALDH_F5_SSADH_GabD"/>
    <property type="match status" value="1"/>
</dbReference>
<dbReference type="Gene3D" id="3.40.605.10">
    <property type="entry name" value="Aldehyde Dehydrogenase, Chain A, domain 1"/>
    <property type="match status" value="1"/>
</dbReference>
<dbReference type="InterPro" id="IPR016162">
    <property type="entry name" value="Ald_DH_N"/>
</dbReference>
<evidence type="ECO:0000259" key="4">
    <source>
        <dbReference type="Pfam" id="PF00171"/>
    </source>
</evidence>
<accession>A0ABW7XBP5</accession>
<evidence type="ECO:0000256" key="3">
    <source>
        <dbReference type="RuleBase" id="RU003345"/>
    </source>
</evidence>
<dbReference type="InterPro" id="IPR050740">
    <property type="entry name" value="Aldehyde_DH_Superfamily"/>
</dbReference>
<evidence type="ECO:0000256" key="2">
    <source>
        <dbReference type="PROSITE-ProRule" id="PRU10007"/>
    </source>
</evidence>
<comment type="caution">
    <text evidence="5">The sequence shown here is derived from an EMBL/GenBank/DDBJ whole genome shotgun (WGS) entry which is preliminary data.</text>
</comment>
<dbReference type="SUPFAM" id="SSF53720">
    <property type="entry name" value="ALDH-like"/>
    <property type="match status" value="1"/>
</dbReference>
<dbReference type="InterPro" id="IPR016161">
    <property type="entry name" value="Ald_DH/histidinol_DH"/>
</dbReference>
<proteinExistence type="inferred from homology"/>
<keyword evidence="1 3" id="KW-0560">Oxidoreductase</keyword>
<dbReference type="PROSITE" id="PS00070">
    <property type="entry name" value="ALDEHYDE_DEHYDR_CYS"/>
    <property type="match status" value="1"/>
</dbReference>
<dbReference type="PANTHER" id="PTHR43353:SF5">
    <property type="entry name" value="SUCCINATE-SEMIALDEHYDE DEHYDROGENASE, MITOCHONDRIAL"/>
    <property type="match status" value="1"/>
</dbReference>
<evidence type="ECO:0000256" key="1">
    <source>
        <dbReference type="ARBA" id="ARBA00023002"/>
    </source>
</evidence>
<evidence type="ECO:0000313" key="5">
    <source>
        <dbReference type="EMBL" id="MFI2478563.1"/>
    </source>
</evidence>
<feature type="active site" evidence="2">
    <location>
        <position position="259"/>
    </location>
</feature>
<dbReference type="InterPro" id="IPR016163">
    <property type="entry name" value="Ald_DH_C"/>
</dbReference>
<evidence type="ECO:0000313" key="6">
    <source>
        <dbReference type="Proteomes" id="UP001611415"/>
    </source>
</evidence>
<protein>
    <submittedName>
        <fullName evidence="5">NAD-dependent succinate-semialdehyde dehydrogenase</fullName>
        <ecNumber evidence="5">1.2.1.-</ecNumber>
    </submittedName>
</protein>
<dbReference type="PANTHER" id="PTHR43353">
    <property type="entry name" value="SUCCINATE-SEMIALDEHYDE DEHYDROGENASE, MITOCHONDRIAL"/>
    <property type="match status" value="1"/>
</dbReference>
<dbReference type="InterPro" id="IPR016160">
    <property type="entry name" value="Ald_DH_CS_CYS"/>
</dbReference>
<dbReference type="GO" id="GO:0016491">
    <property type="term" value="F:oxidoreductase activity"/>
    <property type="evidence" value="ECO:0007669"/>
    <property type="project" value="UniProtKB-KW"/>
</dbReference>